<evidence type="ECO:0000256" key="3">
    <source>
        <dbReference type="ARBA" id="ARBA00022729"/>
    </source>
</evidence>
<dbReference type="InterPro" id="IPR012944">
    <property type="entry name" value="SusD_RagB_dom"/>
</dbReference>
<evidence type="ECO:0000259" key="7">
    <source>
        <dbReference type="Pfam" id="PF14322"/>
    </source>
</evidence>
<name>A0ABU5ZTH3_9FLAO</name>
<evidence type="ECO:0000256" key="5">
    <source>
        <dbReference type="ARBA" id="ARBA00023237"/>
    </source>
</evidence>
<dbReference type="PROSITE" id="PS51257">
    <property type="entry name" value="PROKAR_LIPOPROTEIN"/>
    <property type="match status" value="1"/>
</dbReference>
<reference evidence="8 9" key="1">
    <citation type="journal article" date="2013" name="Int. J. Syst. Evol. Microbiol.">
        <title>Aquimarina gracilis sp. nov., isolated from the gut microflora of a mussel, Mytilus coruscus, and emended description of Aquimarina spongiae.</title>
        <authorList>
            <person name="Park S.C."/>
            <person name="Choe H.N."/>
            <person name="Baik K.S."/>
            <person name="Seong C.N."/>
        </authorList>
    </citation>
    <scope>NUCLEOTIDE SEQUENCE [LARGE SCALE GENOMIC DNA]</scope>
    <source>
        <strain evidence="8 9">PSC32</strain>
    </source>
</reference>
<evidence type="ECO:0000256" key="4">
    <source>
        <dbReference type="ARBA" id="ARBA00023136"/>
    </source>
</evidence>
<dbReference type="SUPFAM" id="SSF48452">
    <property type="entry name" value="TPR-like"/>
    <property type="match status" value="1"/>
</dbReference>
<gene>
    <name evidence="8" type="ORF">U6A24_06470</name>
</gene>
<evidence type="ECO:0000256" key="2">
    <source>
        <dbReference type="ARBA" id="ARBA00006275"/>
    </source>
</evidence>
<comment type="similarity">
    <text evidence="2">Belongs to the SusD family.</text>
</comment>
<comment type="subcellular location">
    <subcellularLocation>
        <location evidence="1">Cell outer membrane</location>
    </subcellularLocation>
</comment>
<keyword evidence="3" id="KW-0732">Signal</keyword>
<protein>
    <submittedName>
        <fullName evidence="8">RagB/SusD family nutrient uptake outer membrane protein</fullName>
    </submittedName>
</protein>
<dbReference type="Pfam" id="PF07980">
    <property type="entry name" value="SusD_RagB"/>
    <property type="match status" value="1"/>
</dbReference>
<dbReference type="Gene3D" id="1.25.40.390">
    <property type="match status" value="1"/>
</dbReference>
<dbReference type="EMBL" id="JAYKLX010000003">
    <property type="protein sequence ID" value="MEB3345096.1"/>
    <property type="molecule type" value="Genomic_DNA"/>
</dbReference>
<dbReference type="RefSeq" id="WP_324179130.1">
    <property type="nucleotide sequence ID" value="NZ_BAABAW010000008.1"/>
</dbReference>
<dbReference type="Pfam" id="PF14322">
    <property type="entry name" value="SusD-like_3"/>
    <property type="match status" value="1"/>
</dbReference>
<dbReference type="Proteomes" id="UP001327027">
    <property type="component" value="Unassembled WGS sequence"/>
</dbReference>
<keyword evidence="4" id="KW-0472">Membrane</keyword>
<dbReference type="InterPro" id="IPR033985">
    <property type="entry name" value="SusD-like_N"/>
</dbReference>
<evidence type="ECO:0000256" key="1">
    <source>
        <dbReference type="ARBA" id="ARBA00004442"/>
    </source>
</evidence>
<feature type="domain" description="SusD-like N-terminal" evidence="7">
    <location>
        <begin position="25"/>
        <end position="217"/>
    </location>
</feature>
<feature type="domain" description="RagB/SusD" evidence="6">
    <location>
        <begin position="372"/>
        <end position="503"/>
    </location>
</feature>
<keyword evidence="5" id="KW-0998">Cell outer membrane</keyword>
<evidence type="ECO:0000259" key="6">
    <source>
        <dbReference type="Pfam" id="PF07980"/>
    </source>
</evidence>
<sequence>MKTIIDTIKSLFLIMLPLLIISCEDFLDIEDENAVTSEAVLQTEEGVISALNGVYASLQDQGLYGAHIEVIGDAAADNTVFPSDREGSGSNFDRLPHAYNLELDDVNTASFTWEDAYVVINNINSILTSVEGIPIAEGLKDRVIGECLALRALMHFELVKIFSQDYNTAISDPDNLLGVPYITIVDATAQPSRNTMTEVFDNIFNDINTAIPLIQNNDAPDGRSGSNEQFFLNYYGALGIRAKVNFYITDYSEAIKDVNIIINGPYSLSSYEISSITLDGSGLPELDLIQTWSQREIIPEESIFMLDISSDDGVFANRSLIDIYTNYGGNAAHGISDDLYNLYEATDIRRNWYQVEPPSVSGSGVDLHVFKYPGTFGFDEDDHSFPIMRLSEFILMKAEIEARNGNEEVARNFVNQITTRANASVITSTGNQLIEDIITERRKEMAFEGNRLFDLKRLQRSVTRTDCTLPSNCTVNAKDRLFAWPIPQDEFNGNPNMKQNPGF</sequence>
<dbReference type="CDD" id="cd08977">
    <property type="entry name" value="SusD"/>
    <property type="match status" value="1"/>
</dbReference>
<evidence type="ECO:0000313" key="9">
    <source>
        <dbReference type="Proteomes" id="UP001327027"/>
    </source>
</evidence>
<keyword evidence="9" id="KW-1185">Reference proteome</keyword>
<dbReference type="InterPro" id="IPR011990">
    <property type="entry name" value="TPR-like_helical_dom_sf"/>
</dbReference>
<evidence type="ECO:0000313" key="8">
    <source>
        <dbReference type="EMBL" id="MEB3345096.1"/>
    </source>
</evidence>
<proteinExistence type="inferred from homology"/>
<comment type="caution">
    <text evidence="8">The sequence shown here is derived from an EMBL/GenBank/DDBJ whole genome shotgun (WGS) entry which is preliminary data.</text>
</comment>
<accession>A0ABU5ZTH3</accession>
<organism evidence="8 9">
    <name type="scientific">Aquimarina gracilis</name>
    <dbReference type="NCBI Taxonomy" id="874422"/>
    <lineage>
        <taxon>Bacteria</taxon>
        <taxon>Pseudomonadati</taxon>
        <taxon>Bacteroidota</taxon>
        <taxon>Flavobacteriia</taxon>
        <taxon>Flavobacteriales</taxon>
        <taxon>Flavobacteriaceae</taxon>
        <taxon>Aquimarina</taxon>
    </lineage>
</organism>